<dbReference type="Proteomes" id="UP000266841">
    <property type="component" value="Unassembled WGS sequence"/>
</dbReference>
<dbReference type="AlphaFoldDB" id="K0SXH3"/>
<accession>K0SXH3</accession>
<comment type="caution">
    <text evidence="2">The sequence shown here is derived from an EMBL/GenBank/DDBJ whole genome shotgun (WGS) entry which is preliminary data.</text>
</comment>
<keyword evidence="3" id="KW-1185">Reference proteome</keyword>
<feature type="compositionally biased region" description="Basic and acidic residues" evidence="1">
    <location>
        <begin position="180"/>
        <end position="189"/>
    </location>
</feature>
<evidence type="ECO:0000256" key="1">
    <source>
        <dbReference type="SAM" id="MobiDB-lite"/>
    </source>
</evidence>
<evidence type="ECO:0000313" key="2">
    <source>
        <dbReference type="EMBL" id="EJK65676.1"/>
    </source>
</evidence>
<feature type="compositionally biased region" description="Basic and acidic residues" evidence="1">
    <location>
        <begin position="227"/>
        <end position="248"/>
    </location>
</feature>
<protein>
    <submittedName>
        <fullName evidence="2">Uncharacterized protein</fullName>
    </submittedName>
</protein>
<sequence>MALRRNHGSSSSYSPPPAVPPPPPRAIATLSNSAQPCTSAPAPFAVSTKTSYSTSGDAWITQLVVHANMAPFIAGLPIRPGLRSSYARPIDWRGYVDISTPTAAAIADETCGLVRTVAAPRIIVAAAIDVCTFHCRRSESTGAALNGYMAVHIRPRTNPNRFGMNWTRFFIHRAIQEGTNRSDDKRESTRTVAPDEPSRPRAPTNGQRRHLDRTVRRVGPSSPALRDCGEEHGGRTRERDDRQEGAKCIEQRDPVRGHRVAPSLEPEILDSGCRVTAESDTSYDPTSKLLKSIPDENYGRPSPSTFIRAATSASPLAHRTLLQPLASFFTLICLHFTAFGIHGRPSSFTLASSCQHCQQSLRATQG</sequence>
<feature type="region of interest" description="Disordered" evidence="1">
    <location>
        <begin position="277"/>
        <end position="296"/>
    </location>
</feature>
<reference evidence="2 3" key="1">
    <citation type="journal article" date="2012" name="Genome Biol.">
        <title>Genome and low-iron response of an oceanic diatom adapted to chronic iron limitation.</title>
        <authorList>
            <person name="Lommer M."/>
            <person name="Specht M."/>
            <person name="Roy A.S."/>
            <person name="Kraemer L."/>
            <person name="Andreson R."/>
            <person name="Gutowska M.A."/>
            <person name="Wolf J."/>
            <person name="Bergner S.V."/>
            <person name="Schilhabel M.B."/>
            <person name="Klostermeier U.C."/>
            <person name="Beiko R.G."/>
            <person name="Rosenstiel P."/>
            <person name="Hippler M."/>
            <person name="Laroche J."/>
        </authorList>
    </citation>
    <scope>NUCLEOTIDE SEQUENCE [LARGE SCALE GENOMIC DNA]</scope>
    <source>
        <strain evidence="2 3">CCMP1005</strain>
    </source>
</reference>
<proteinExistence type="predicted"/>
<name>K0SXH3_THAOC</name>
<feature type="region of interest" description="Disordered" evidence="1">
    <location>
        <begin position="177"/>
        <end position="248"/>
    </location>
</feature>
<dbReference type="EMBL" id="AGNL01015586">
    <property type="protein sequence ID" value="EJK65676.1"/>
    <property type="molecule type" value="Genomic_DNA"/>
</dbReference>
<gene>
    <name evidence="2" type="ORF">THAOC_13443</name>
</gene>
<evidence type="ECO:0000313" key="3">
    <source>
        <dbReference type="Proteomes" id="UP000266841"/>
    </source>
</evidence>
<feature type="region of interest" description="Disordered" evidence="1">
    <location>
        <begin position="1"/>
        <end position="25"/>
    </location>
</feature>
<feature type="compositionally biased region" description="Pro residues" evidence="1">
    <location>
        <begin position="14"/>
        <end position="25"/>
    </location>
</feature>
<organism evidence="2 3">
    <name type="scientific">Thalassiosira oceanica</name>
    <name type="common">Marine diatom</name>
    <dbReference type="NCBI Taxonomy" id="159749"/>
    <lineage>
        <taxon>Eukaryota</taxon>
        <taxon>Sar</taxon>
        <taxon>Stramenopiles</taxon>
        <taxon>Ochrophyta</taxon>
        <taxon>Bacillariophyta</taxon>
        <taxon>Coscinodiscophyceae</taxon>
        <taxon>Thalassiosirophycidae</taxon>
        <taxon>Thalassiosirales</taxon>
        <taxon>Thalassiosiraceae</taxon>
        <taxon>Thalassiosira</taxon>
    </lineage>
</organism>